<name>A0A1V4SGL9_RUMHU</name>
<comment type="function">
    <text evidence="6">One of the primary rRNA binding proteins, it binds specifically to the 5'-end of 16S ribosomal RNA.</text>
</comment>
<dbReference type="Proteomes" id="UP000191554">
    <property type="component" value="Unassembled WGS sequence"/>
</dbReference>
<dbReference type="NCBIfam" id="TIGR03635">
    <property type="entry name" value="uS17_bact"/>
    <property type="match status" value="1"/>
</dbReference>
<dbReference type="FunFam" id="2.40.50.140:FF:000123">
    <property type="entry name" value="30S ribosomal protein S17"/>
    <property type="match status" value="1"/>
</dbReference>
<proteinExistence type="inferred from homology"/>
<dbReference type="PRINTS" id="PR00973">
    <property type="entry name" value="RIBOSOMALS17"/>
</dbReference>
<evidence type="ECO:0000256" key="2">
    <source>
        <dbReference type="ARBA" id="ARBA00022730"/>
    </source>
</evidence>
<sequence>MVERALRKTRVGKVVSNKMDKTIVVAIETSVKHPLYGKIVKRTYKLKAHDEENVCQIGDKVKVMETRPLSREKRWRLVEIVEKAQ</sequence>
<dbReference type="AlphaFoldDB" id="A0A1V4SGL9"/>
<keyword evidence="3 6" id="KW-0694">RNA-binding</keyword>
<dbReference type="GO" id="GO:0019843">
    <property type="term" value="F:rRNA binding"/>
    <property type="evidence" value="ECO:0007669"/>
    <property type="project" value="UniProtKB-UniRule"/>
</dbReference>
<evidence type="ECO:0000313" key="9">
    <source>
        <dbReference type="Proteomes" id="UP000191554"/>
    </source>
</evidence>
<dbReference type="Pfam" id="PF00366">
    <property type="entry name" value="Ribosomal_S17"/>
    <property type="match status" value="1"/>
</dbReference>
<evidence type="ECO:0000256" key="1">
    <source>
        <dbReference type="ARBA" id="ARBA00010254"/>
    </source>
</evidence>
<keyword evidence="5 6" id="KW-0687">Ribonucleoprotein</keyword>
<dbReference type="GO" id="GO:0003735">
    <property type="term" value="F:structural constituent of ribosome"/>
    <property type="evidence" value="ECO:0007669"/>
    <property type="project" value="UniProtKB-UniRule"/>
</dbReference>
<dbReference type="InterPro" id="IPR019984">
    <property type="entry name" value="Ribosomal_uS17_bact/chlr"/>
</dbReference>
<dbReference type="PANTHER" id="PTHR10744">
    <property type="entry name" value="40S RIBOSOMAL PROTEIN S11 FAMILY MEMBER"/>
    <property type="match status" value="1"/>
</dbReference>
<evidence type="ECO:0000313" key="8">
    <source>
        <dbReference type="EMBL" id="OPX43010.1"/>
    </source>
</evidence>
<dbReference type="SUPFAM" id="SSF50249">
    <property type="entry name" value="Nucleic acid-binding proteins"/>
    <property type="match status" value="1"/>
</dbReference>
<keyword evidence="4 6" id="KW-0689">Ribosomal protein</keyword>
<dbReference type="InterPro" id="IPR012340">
    <property type="entry name" value="NA-bd_OB-fold"/>
</dbReference>
<reference evidence="8 9" key="1">
    <citation type="submission" date="2017-03" db="EMBL/GenBank/DDBJ databases">
        <title>Genome sequence of Clostridium hungatei DSM 14427.</title>
        <authorList>
            <person name="Poehlein A."/>
            <person name="Daniel R."/>
        </authorList>
    </citation>
    <scope>NUCLEOTIDE SEQUENCE [LARGE SCALE GENOMIC DNA]</scope>
    <source>
        <strain evidence="8 9">DSM 14427</strain>
    </source>
</reference>
<comment type="caution">
    <text evidence="8">The sequence shown here is derived from an EMBL/GenBank/DDBJ whole genome shotgun (WGS) entry which is preliminary data.</text>
</comment>
<dbReference type="RefSeq" id="WP_080065590.1">
    <property type="nucleotide sequence ID" value="NZ_MZGX01000022.1"/>
</dbReference>
<gene>
    <name evidence="6 8" type="primary">rpsQ</name>
    <name evidence="8" type="ORF">CLHUN_31540</name>
</gene>
<evidence type="ECO:0000256" key="6">
    <source>
        <dbReference type="HAMAP-Rule" id="MF_01345"/>
    </source>
</evidence>
<dbReference type="InterPro" id="IPR019979">
    <property type="entry name" value="Ribosomal_uS17_CS"/>
</dbReference>
<keyword evidence="2 6" id="KW-0699">rRNA-binding</keyword>
<dbReference type="CDD" id="cd00364">
    <property type="entry name" value="Ribosomal_uS17"/>
    <property type="match status" value="1"/>
</dbReference>
<dbReference type="OrthoDB" id="9811714at2"/>
<evidence type="ECO:0000256" key="5">
    <source>
        <dbReference type="ARBA" id="ARBA00023274"/>
    </source>
</evidence>
<evidence type="ECO:0000256" key="7">
    <source>
        <dbReference type="RuleBase" id="RU003872"/>
    </source>
</evidence>
<protein>
    <recommendedName>
        <fullName evidence="6">Small ribosomal subunit protein uS17</fullName>
    </recommendedName>
</protein>
<dbReference type="Gene3D" id="2.40.50.140">
    <property type="entry name" value="Nucleic acid-binding proteins"/>
    <property type="match status" value="1"/>
</dbReference>
<evidence type="ECO:0000256" key="3">
    <source>
        <dbReference type="ARBA" id="ARBA00022884"/>
    </source>
</evidence>
<evidence type="ECO:0000256" key="4">
    <source>
        <dbReference type="ARBA" id="ARBA00022980"/>
    </source>
</evidence>
<dbReference type="NCBIfam" id="NF004123">
    <property type="entry name" value="PRK05610.1"/>
    <property type="match status" value="1"/>
</dbReference>
<comment type="similarity">
    <text evidence="1 6 7">Belongs to the universal ribosomal protein uS17 family.</text>
</comment>
<organism evidence="8 9">
    <name type="scientific">Ruminiclostridium hungatei</name>
    <name type="common">Clostridium hungatei</name>
    <dbReference type="NCBI Taxonomy" id="48256"/>
    <lineage>
        <taxon>Bacteria</taxon>
        <taxon>Bacillati</taxon>
        <taxon>Bacillota</taxon>
        <taxon>Clostridia</taxon>
        <taxon>Eubacteriales</taxon>
        <taxon>Oscillospiraceae</taxon>
        <taxon>Ruminiclostridium</taxon>
    </lineage>
</organism>
<keyword evidence="9" id="KW-1185">Reference proteome</keyword>
<dbReference type="GO" id="GO:0006412">
    <property type="term" value="P:translation"/>
    <property type="evidence" value="ECO:0007669"/>
    <property type="project" value="UniProtKB-UniRule"/>
</dbReference>
<comment type="subunit">
    <text evidence="6">Part of the 30S ribosomal subunit.</text>
</comment>
<dbReference type="STRING" id="48256.CLHUN_31540"/>
<dbReference type="HAMAP" id="MF_01345_B">
    <property type="entry name" value="Ribosomal_uS17_B"/>
    <property type="match status" value="1"/>
</dbReference>
<accession>A0A1V4SGL9</accession>
<dbReference type="InterPro" id="IPR000266">
    <property type="entry name" value="Ribosomal_uS17"/>
</dbReference>
<dbReference type="EMBL" id="MZGX01000022">
    <property type="protein sequence ID" value="OPX43010.1"/>
    <property type="molecule type" value="Genomic_DNA"/>
</dbReference>
<dbReference type="GO" id="GO:0022627">
    <property type="term" value="C:cytosolic small ribosomal subunit"/>
    <property type="evidence" value="ECO:0007669"/>
    <property type="project" value="UniProtKB-UniRule"/>
</dbReference>
<dbReference type="PROSITE" id="PS00056">
    <property type="entry name" value="RIBOSOMAL_S17"/>
    <property type="match status" value="1"/>
</dbReference>
<dbReference type="PANTHER" id="PTHR10744:SF1">
    <property type="entry name" value="SMALL RIBOSOMAL SUBUNIT PROTEIN US17M"/>
    <property type="match status" value="1"/>
</dbReference>